<dbReference type="InterPro" id="IPR052988">
    <property type="entry name" value="Oryzine_lactonohydrolase"/>
</dbReference>
<dbReference type="AlphaFoldDB" id="A0A6G1HL56"/>
<sequence length="302" mass="33354">MRSFAYEGGVWVPERNEVWFTSEINKPPAYVFTLDLETNTVRAPALSRELVNPAGGFYFDGTLYFTEWGNRTTGARPGIVAIDPVSGQVTTLVDKFEDRRLNGPDDIAVVRDGNRTLLYFTDPDFATFFRIQGPPEGPDATYRLDLDTGELIRVVSARQLDPPNGVCFSPDGRTAYVSQTPFAPRRNRVNGGVKAIFAFDVTENELRNMRPFGEKARKGVPDGLKCDDEGRVWAAEGEGIVVRNSGGEILGGFKADGLKKGITRKTDVANFALAGDELVVLALDQIVRVKLARVVMSPERFR</sequence>
<feature type="domain" description="SMP-30/Gluconolactonase/LRE-like region" evidence="1">
    <location>
        <begin position="7"/>
        <end position="249"/>
    </location>
</feature>
<name>A0A6G1HL56_9PEZI</name>
<dbReference type="PANTHER" id="PTHR47064:SF2">
    <property type="entry name" value="SMP-30_GLUCONOLACTONASE_LRE-LIKE REGION DOMAIN-CONTAINING PROTEIN-RELATED"/>
    <property type="match status" value="1"/>
</dbReference>
<dbReference type="SUPFAM" id="SSF63829">
    <property type="entry name" value="Calcium-dependent phosphotriesterase"/>
    <property type="match status" value="1"/>
</dbReference>
<dbReference type="OrthoDB" id="423498at2759"/>
<dbReference type="InterPro" id="IPR013658">
    <property type="entry name" value="SGL"/>
</dbReference>
<reference evidence="2" key="1">
    <citation type="journal article" date="2020" name="Stud. Mycol.">
        <title>101 Dothideomycetes genomes: a test case for predicting lifestyles and emergence of pathogens.</title>
        <authorList>
            <person name="Haridas S."/>
            <person name="Albert R."/>
            <person name="Binder M."/>
            <person name="Bloem J."/>
            <person name="Labutti K."/>
            <person name="Salamov A."/>
            <person name="Andreopoulos B."/>
            <person name="Baker S."/>
            <person name="Barry K."/>
            <person name="Bills G."/>
            <person name="Bluhm B."/>
            <person name="Cannon C."/>
            <person name="Castanera R."/>
            <person name="Culley D."/>
            <person name="Daum C."/>
            <person name="Ezra D."/>
            <person name="Gonzalez J."/>
            <person name="Henrissat B."/>
            <person name="Kuo A."/>
            <person name="Liang C."/>
            <person name="Lipzen A."/>
            <person name="Lutzoni F."/>
            <person name="Magnuson J."/>
            <person name="Mondo S."/>
            <person name="Nolan M."/>
            <person name="Ohm R."/>
            <person name="Pangilinan J."/>
            <person name="Park H.-J."/>
            <person name="Ramirez L."/>
            <person name="Alfaro M."/>
            <person name="Sun H."/>
            <person name="Tritt A."/>
            <person name="Yoshinaga Y."/>
            <person name="Zwiers L.-H."/>
            <person name="Turgeon B."/>
            <person name="Goodwin S."/>
            <person name="Spatafora J."/>
            <person name="Crous P."/>
            <person name="Grigoriev I."/>
        </authorList>
    </citation>
    <scope>NUCLEOTIDE SEQUENCE</scope>
    <source>
        <strain evidence="2">CBS 262.69</strain>
    </source>
</reference>
<dbReference type="Gene3D" id="2.120.10.30">
    <property type="entry name" value="TolB, C-terminal domain"/>
    <property type="match status" value="1"/>
</dbReference>
<protein>
    <submittedName>
        <fullName evidence="2">Calcium-dependent phosphotriesterase</fullName>
    </submittedName>
</protein>
<dbReference type="InterPro" id="IPR011042">
    <property type="entry name" value="6-blade_b-propeller_TolB-like"/>
</dbReference>
<keyword evidence="3" id="KW-1185">Reference proteome</keyword>
<gene>
    <name evidence="2" type="ORF">EJ06DRAFT_482929</name>
</gene>
<evidence type="ECO:0000259" key="1">
    <source>
        <dbReference type="Pfam" id="PF08450"/>
    </source>
</evidence>
<dbReference type="EMBL" id="ML996705">
    <property type="protein sequence ID" value="KAF2396798.1"/>
    <property type="molecule type" value="Genomic_DNA"/>
</dbReference>
<accession>A0A6G1HL56</accession>
<evidence type="ECO:0000313" key="2">
    <source>
        <dbReference type="EMBL" id="KAF2396798.1"/>
    </source>
</evidence>
<evidence type="ECO:0000313" key="3">
    <source>
        <dbReference type="Proteomes" id="UP000799640"/>
    </source>
</evidence>
<organism evidence="2 3">
    <name type="scientific">Trichodelitschia bisporula</name>
    <dbReference type="NCBI Taxonomy" id="703511"/>
    <lineage>
        <taxon>Eukaryota</taxon>
        <taxon>Fungi</taxon>
        <taxon>Dikarya</taxon>
        <taxon>Ascomycota</taxon>
        <taxon>Pezizomycotina</taxon>
        <taxon>Dothideomycetes</taxon>
        <taxon>Dothideomycetes incertae sedis</taxon>
        <taxon>Phaeotrichales</taxon>
        <taxon>Phaeotrichaceae</taxon>
        <taxon>Trichodelitschia</taxon>
    </lineage>
</organism>
<dbReference type="Pfam" id="PF08450">
    <property type="entry name" value="SGL"/>
    <property type="match status" value="1"/>
</dbReference>
<proteinExistence type="predicted"/>
<dbReference type="Proteomes" id="UP000799640">
    <property type="component" value="Unassembled WGS sequence"/>
</dbReference>
<dbReference type="PANTHER" id="PTHR47064">
    <property type="entry name" value="PUTATIVE (AFU_ORTHOLOGUE AFUA_1G08990)-RELATED"/>
    <property type="match status" value="1"/>
</dbReference>